<evidence type="ECO:0000313" key="3">
    <source>
        <dbReference type="Proteomes" id="UP000314986"/>
    </source>
</evidence>
<dbReference type="GO" id="GO:0045815">
    <property type="term" value="P:transcription initiation-coupled chromatin remodeling"/>
    <property type="evidence" value="ECO:0007669"/>
    <property type="project" value="TreeGrafter"/>
</dbReference>
<dbReference type="GO" id="GO:0000785">
    <property type="term" value="C:chromatin"/>
    <property type="evidence" value="ECO:0007669"/>
    <property type="project" value="TreeGrafter"/>
</dbReference>
<keyword evidence="3" id="KW-1185">Reference proteome</keyword>
<sequence>MLQYGEDIMSEKSDGMYKVQEHNLENILNLMDDDTTVNTESKLRQMALEESRRKNPYKWLLLREAAKKESKKVKPKRVTSKPMEEELKQITKEFCEWVASLGGDTYNIDESTVRSLFASGYEAKAAVNVPISVTELTSIPPELRKSVGVPSVMSPLKSHLNRLDPIFEVSRPMFTLLEF</sequence>
<reference evidence="3" key="2">
    <citation type="journal article" date="2007" name="PLoS Biol.">
        <title>Survey sequencing and comparative analysis of the elephant shark (Callorhinchus milii) genome.</title>
        <authorList>
            <person name="Venkatesh B."/>
            <person name="Kirkness E.F."/>
            <person name="Loh Y.H."/>
            <person name="Halpern A.L."/>
            <person name="Lee A.P."/>
            <person name="Johnson J."/>
            <person name="Dandona N."/>
            <person name="Viswanathan L.D."/>
            <person name="Tay A."/>
            <person name="Venter J.C."/>
            <person name="Strausberg R.L."/>
            <person name="Brenner S."/>
        </authorList>
    </citation>
    <scope>NUCLEOTIDE SEQUENCE [LARGE SCALE GENOMIC DNA]</scope>
</reference>
<reference evidence="3" key="3">
    <citation type="journal article" date="2014" name="Nature">
        <title>Elephant shark genome provides unique insights into gnathostome evolution.</title>
        <authorList>
            <consortium name="International Elephant Shark Genome Sequencing Consortium"/>
            <person name="Venkatesh B."/>
            <person name="Lee A.P."/>
            <person name="Ravi V."/>
            <person name="Maurya A.K."/>
            <person name="Lian M.M."/>
            <person name="Swann J.B."/>
            <person name="Ohta Y."/>
            <person name="Flajnik M.F."/>
            <person name="Sutoh Y."/>
            <person name="Kasahara M."/>
            <person name="Hoon S."/>
            <person name="Gangu V."/>
            <person name="Roy S.W."/>
            <person name="Irimia M."/>
            <person name="Korzh V."/>
            <person name="Kondrychyn I."/>
            <person name="Lim Z.W."/>
            <person name="Tay B.H."/>
            <person name="Tohari S."/>
            <person name="Kong K.W."/>
            <person name="Ho S."/>
            <person name="Lorente-Galdos B."/>
            <person name="Quilez J."/>
            <person name="Marques-Bonet T."/>
            <person name="Raney B.J."/>
            <person name="Ingham P.W."/>
            <person name="Tay A."/>
            <person name="Hillier L.W."/>
            <person name="Minx P."/>
            <person name="Boehm T."/>
            <person name="Wilson R.K."/>
            <person name="Brenner S."/>
            <person name="Warren W.C."/>
        </authorList>
    </citation>
    <scope>NUCLEOTIDE SEQUENCE [LARGE SCALE GENOMIC DNA]</scope>
</reference>
<proteinExistence type="inferred from homology"/>
<reference evidence="2" key="5">
    <citation type="submission" date="2025-09" db="UniProtKB">
        <authorList>
            <consortium name="Ensembl"/>
        </authorList>
    </citation>
    <scope>IDENTIFICATION</scope>
</reference>
<protein>
    <submittedName>
        <fullName evidence="2">Uncharacterized LOC103171784</fullName>
    </submittedName>
</protein>
<dbReference type="Proteomes" id="UP000314986">
    <property type="component" value="Unassembled WGS sequence"/>
</dbReference>
<comment type="similarity">
    <text evidence="1">Belongs to the FAM47 family.</text>
</comment>
<accession>A0A4W3HAD9</accession>
<name>A0A4W3HAD9_CALMI</name>
<dbReference type="AlphaFoldDB" id="A0A4W3HAD9"/>
<organism evidence="2 3">
    <name type="scientific">Callorhinchus milii</name>
    <name type="common">Ghost shark</name>
    <dbReference type="NCBI Taxonomy" id="7868"/>
    <lineage>
        <taxon>Eukaryota</taxon>
        <taxon>Metazoa</taxon>
        <taxon>Chordata</taxon>
        <taxon>Craniata</taxon>
        <taxon>Vertebrata</taxon>
        <taxon>Chondrichthyes</taxon>
        <taxon>Holocephali</taxon>
        <taxon>Chimaeriformes</taxon>
        <taxon>Callorhinchidae</taxon>
        <taxon>Callorhinchus</taxon>
    </lineage>
</organism>
<reference evidence="3" key="1">
    <citation type="journal article" date="2006" name="Science">
        <title>Ancient noncoding elements conserved in the human genome.</title>
        <authorList>
            <person name="Venkatesh B."/>
            <person name="Kirkness E.F."/>
            <person name="Loh Y.H."/>
            <person name="Halpern A.L."/>
            <person name="Lee A.P."/>
            <person name="Johnson J."/>
            <person name="Dandona N."/>
            <person name="Viswanathan L.D."/>
            <person name="Tay A."/>
            <person name="Venter J.C."/>
            <person name="Strausberg R.L."/>
            <person name="Brenner S."/>
        </authorList>
    </citation>
    <scope>NUCLEOTIDE SEQUENCE [LARGE SCALE GENOMIC DNA]</scope>
</reference>
<dbReference type="PANTHER" id="PTHR46449">
    <property type="entry name" value="ZGC:158260"/>
    <property type="match status" value="1"/>
</dbReference>
<dbReference type="GeneTree" id="ENSGT00940000165114"/>
<dbReference type="InterPro" id="IPR032743">
    <property type="entry name" value="FAM47"/>
</dbReference>
<dbReference type="PANTHER" id="PTHR46449:SF5">
    <property type="entry name" value="FAMILY WITH SEQUENCE SIMILARITY 47 MEMBER E"/>
    <property type="match status" value="1"/>
</dbReference>
<reference evidence="2" key="4">
    <citation type="submission" date="2025-08" db="UniProtKB">
        <authorList>
            <consortium name="Ensembl"/>
        </authorList>
    </citation>
    <scope>IDENTIFICATION</scope>
</reference>
<dbReference type="Ensembl" id="ENSCMIT00000014161.1">
    <property type="protein sequence ID" value="ENSCMIP00000013858.1"/>
    <property type="gene ID" value="ENSCMIG00000006915.1"/>
</dbReference>
<evidence type="ECO:0000256" key="1">
    <source>
        <dbReference type="ARBA" id="ARBA00005277"/>
    </source>
</evidence>
<evidence type="ECO:0000313" key="2">
    <source>
        <dbReference type="Ensembl" id="ENSCMIP00000013858.1"/>
    </source>
</evidence>